<evidence type="ECO:0000256" key="4">
    <source>
        <dbReference type="ARBA" id="ARBA00022989"/>
    </source>
</evidence>
<gene>
    <name evidence="7" type="ORF">FLONG3_3721</name>
</gene>
<feature type="region of interest" description="Disordered" evidence="6">
    <location>
        <begin position="99"/>
        <end position="140"/>
    </location>
</feature>
<reference evidence="7 8" key="1">
    <citation type="journal article" date="2018" name="PLoS Pathog.">
        <title>Evolution of structural diversity of trichothecenes, a family of toxins produced by plant pathogenic and entomopathogenic fungi.</title>
        <authorList>
            <person name="Proctor R.H."/>
            <person name="McCormick S.P."/>
            <person name="Kim H.S."/>
            <person name="Cardoza R.E."/>
            <person name="Stanley A.M."/>
            <person name="Lindo L."/>
            <person name="Kelly A."/>
            <person name="Brown D.W."/>
            <person name="Lee T."/>
            <person name="Vaughan M.M."/>
            <person name="Alexander N.J."/>
            <person name="Busman M."/>
            <person name="Gutierrez S."/>
        </authorList>
    </citation>
    <scope>NUCLEOTIDE SEQUENCE [LARGE SCALE GENOMIC DNA]</scope>
    <source>
        <strain evidence="7 8">NRRL 20695</strain>
    </source>
</reference>
<evidence type="ECO:0000256" key="2">
    <source>
        <dbReference type="ARBA" id="ARBA00007262"/>
    </source>
</evidence>
<dbReference type="PANTHER" id="PTHR16932:SF18">
    <property type="entry name" value="INTERFERON, ALPHA-INDUCIBLE PROTEIN 27-LIKE 2"/>
    <property type="match status" value="1"/>
</dbReference>
<keyword evidence="5" id="KW-0472">Membrane</keyword>
<evidence type="ECO:0000256" key="6">
    <source>
        <dbReference type="SAM" id="MobiDB-lite"/>
    </source>
</evidence>
<accession>A0A395T1G0</accession>
<dbReference type="Gene3D" id="6.10.110.10">
    <property type="match status" value="1"/>
</dbReference>
<evidence type="ECO:0000256" key="1">
    <source>
        <dbReference type="ARBA" id="ARBA00004141"/>
    </source>
</evidence>
<feature type="compositionally biased region" description="Acidic residues" evidence="6">
    <location>
        <begin position="103"/>
        <end position="120"/>
    </location>
</feature>
<protein>
    <recommendedName>
        <fullName evidence="9">Interferon-induced 6-16</fullName>
    </recommendedName>
</protein>
<comment type="similarity">
    <text evidence="2">Belongs to the IFI6/IFI27 family.</text>
</comment>
<sequence length="140" mass="12915">MPPCSNPGAAATIATGLAIVAVPAIVAGPVLGALGFGAAGVAAGSAAAGIQSGIGSVAAGSLFATLQSAAAGGYGVAAVHGVIQVVGAAIGAGGVGALFRDQNDEDGGDDSGNSDEENVSEGEGPERGNSTGDGESKLPK</sequence>
<evidence type="ECO:0000256" key="3">
    <source>
        <dbReference type="ARBA" id="ARBA00022692"/>
    </source>
</evidence>
<proteinExistence type="inferred from homology"/>
<dbReference type="Proteomes" id="UP000266234">
    <property type="component" value="Unassembled WGS sequence"/>
</dbReference>
<dbReference type="GO" id="GO:0016020">
    <property type="term" value="C:membrane"/>
    <property type="evidence" value="ECO:0007669"/>
    <property type="project" value="UniProtKB-SubCell"/>
</dbReference>
<evidence type="ECO:0000313" key="8">
    <source>
        <dbReference type="Proteomes" id="UP000266234"/>
    </source>
</evidence>
<keyword evidence="3" id="KW-0812">Transmembrane</keyword>
<comment type="subcellular location">
    <subcellularLocation>
        <location evidence="1">Membrane</location>
        <topology evidence="1">Multi-pass membrane protein</topology>
    </subcellularLocation>
</comment>
<dbReference type="PANTHER" id="PTHR16932">
    <property type="entry name" value="INTERFERON ALPHA-INDUCIBLE PROTEIN 27"/>
    <property type="match status" value="1"/>
</dbReference>
<dbReference type="AlphaFoldDB" id="A0A395T1G0"/>
<dbReference type="STRING" id="694270.A0A395T1G0"/>
<keyword evidence="8" id="KW-1185">Reference proteome</keyword>
<evidence type="ECO:0000313" key="7">
    <source>
        <dbReference type="EMBL" id="RGP78152.1"/>
    </source>
</evidence>
<organism evidence="7 8">
    <name type="scientific">Fusarium longipes</name>
    <dbReference type="NCBI Taxonomy" id="694270"/>
    <lineage>
        <taxon>Eukaryota</taxon>
        <taxon>Fungi</taxon>
        <taxon>Dikarya</taxon>
        <taxon>Ascomycota</taxon>
        <taxon>Pezizomycotina</taxon>
        <taxon>Sordariomycetes</taxon>
        <taxon>Hypocreomycetidae</taxon>
        <taxon>Hypocreales</taxon>
        <taxon>Nectriaceae</taxon>
        <taxon>Fusarium</taxon>
    </lineage>
</organism>
<keyword evidence="4" id="KW-1133">Transmembrane helix</keyword>
<dbReference type="InterPro" id="IPR038213">
    <property type="entry name" value="IFI6/IFI27-like_sf"/>
</dbReference>
<dbReference type="EMBL" id="PXOG01000075">
    <property type="protein sequence ID" value="RGP78152.1"/>
    <property type="molecule type" value="Genomic_DNA"/>
</dbReference>
<dbReference type="Pfam" id="PF06140">
    <property type="entry name" value="Ifi-6-16"/>
    <property type="match status" value="1"/>
</dbReference>
<name>A0A395T1G0_9HYPO</name>
<dbReference type="InterPro" id="IPR009311">
    <property type="entry name" value="IFI6/IFI27-like"/>
</dbReference>
<comment type="caution">
    <text evidence="7">The sequence shown here is derived from an EMBL/GenBank/DDBJ whole genome shotgun (WGS) entry which is preliminary data.</text>
</comment>
<evidence type="ECO:0000256" key="5">
    <source>
        <dbReference type="ARBA" id="ARBA00023136"/>
    </source>
</evidence>
<evidence type="ECO:0008006" key="9">
    <source>
        <dbReference type="Google" id="ProtNLM"/>
    </source>
</evidence>